<dbReference type="Gene3D" id="1.10.15.30">
    <property type="match status" value="1"/>
</dbReference>
<reference evidence="6" key="1">
    <citation type="journal article" date="2020" name="ISME J.">
        <title>Gammaproteobacteria mediating utilization of methyl-, sulfur- and petroleum organic compounds in deep ocean hydrothermal plumes.</title>
        <authorList>
            <person name="Zhou Z."/>
            <person name="Liu Y."/>
            <person name="Pan J."/>
            <person name="Cron B.R."/>
            <person name="Toner B.M."/>
            <person name="Anantharaman K."/>
            <person name="Breier J.A."/>
            <person name="Dick G.J."/>
            <person name="Li M."/>
        </authorList>
    </citation>
    <scope>NUCLEOTIDE SEQUENCE</scope>
    <source>
        <strain evidence="6">SZUA-1515</strain>
    </source>
</reference>
<dbReference type="InterPro" id="IPR036919">
    <property type="entry name" value="Ribo_uL30_ferredoxin-like_sf"/>
</dbReference>
<evidence type="ECO:0000256" key="4">
    <source>
        <dbReference type="HAMAP-Rule" id="MF_01371"/>
    </source>
</evidence>
<dbReference type="PANTHER" id="PTHR11524">
    <property type="entry name" value="60S RIBOSOMAL PROTEIN L7"/>
    <property type="match status" value="1"/>
</dbReference>
<keyword evidence="2 4" id="KW-0689">Ribosomal protein</keyword>
<dbReference type="GO" id="GO:0003735">
    <property type="term" value="F:structural constituent of ribosome"/>
    <property type="evidence" value="ECO:0007669"/>
    <property type="project" value="UniProtKB-UniRule"/>
</dbReference>
<dbReference type="InterPro" id="IPR005997">
    <property type="entry name" value="Ribosomal_uL30_arc"/>
</dbReference>
<comment type="similarity">
    <text evidence="1 4">Belongs to the universal ribosomal protein uL30 family.</text>
</comment>
<organism evidence="6 7">
    <name type="scientific">Caldiarchaeum subterraneum</name>
    <dbReference type="NCBI Taxonomy" id="311458"/>
    <lineage>
        <taxon>Archaea</taxon>
        <taxon>Nitrososphaerota</taxon>
        <taxon>Candidatus Caldarchaeales</taxon>
        <taxon>Candidatus Caldarchaeaceae</taxon>
        <taxon>Candidatus Caldarchaeum</taxon>
    </lineage>
</organism>
<dbReference type="InterPro" id="IPR016082">
    <property type="entry name" value="Ribosomal_uL30_ferredoxin-like"/>
</dbReference>
<dbReference type="PANTHER" id="PTHR11524:SF16">
    <property type="entry name" value="LARGE RIBOSOMAL SUBUNIT PROTEIN UL30"/>
    <property type="match status" value="1"/>
</dbReference>
<comment type="subunit">
    <text evidence="4">Part of the 50S ribosomal subunit.</text>
</comment>
<dbReference type="FunFam" id="3.30.1390.20:FF:000004">
    <property type="entry name" value="60S ribosomal protein L7"/>
    <property type="match status" value="1"/>
</dbReference>
<name>A0A832ZWE0_CALS0</name>
<dbReference type="InterPro" id="IPR035808">
    <property type="entry name" value="Ribosomal_uL30_euk_arc"/>
</dbReference>
<keyword evidence="3 4" id="KW-0687">Ribonucleoprotein</keyword>
<evidence type="ECO:0000256" key="2">
    <source>
        <dbReference type="ARBA" id="ARBA00022980"/>
    </source>
</evidence>
<evidence type="ECO:0000313" key="6">
    <source>
        <dbReference type="EMBL" id="HIQ30084.1"/>
    </source>
</evidence>
<evidence type="ECO:0000256" key="1">
    <source>
        <dbReference type="ARBA" id="ARBA00007594"/>
    </source>
</evidence>
<dbReference type="SUPFAM" id="SSF55129">
    <property type="entry name" value="Ribosomal protein L30p/L7e"/>
    <property type="match status" value="1"/>
</dbReference>
<dbReference type="InterPro" id="IPR039699">
    <property type="entry name" value="Ribosomal_uL30"/>
</dbReference>
<dbReference type="Proteomes" id="UP000608579">
    <property type="component" value="Unassembled WGS sequence"/>
</dbReference>
<dbReference type="Pfam" id="PF00327">
    <property type="entry name" value="Ribosomal_L30"/>
    <property type="match status" value="1"/>
</dbReference>
<dbReference type="GO" id="GO:0000463">
    <property type="term" value="P:maturation of LSU-rRNA from tricistronic rRNA transcript (SSU-rRNA, 5.8S rRNA, LSU-rRNA)"/>
    <property type="evidence" value="ECO:0007669"/>
    <property type="project" value="TreeGrafter"/>
</dbReference>
<dbReference type="GO" id="GO:0022625">
    <property type="term" value="C:cytosolic large ribosomal subunit"/>
    <property type="evidence" value="ECO:0007669"/>
    <property type="project" value="UniProtKB-UniRule"/>
</dbReference>
<dbReference type="EMBL" id="DQVM01000113">
    <property type="protein sequence ID" value="HIQ30084.1"/>
    <property type="molecule type" value="Genomic_DNA"/>
</dbReference>
<dbReference type="AlphaFoldDB" id="A0A832ZWE0"/>
<feature type="domain" description="Large ribosomal subunit protein uL30-like ferredoxin-like fold" evidence="5">
    <location>
        <begin position="15"/>
        <end position="62"/>
    </location>
</feature>
<dbReference type="GO" id="GO:0006412">
    <property type="term" value="P:translation"/>
    <property type="evidence" value="ECO:0007669"/>
    <property type="project" value="UniProtKB-UniRule"/>
</dbReference>
<gene>
    <name evidence="4" type="primary">rpl30</name>
    <name evidence="6" type="ORF">EYH45_05925</name>
</gene>
<accession>A0A832ZWE0</accession>
<dbReference type="NCBIfam" id="TIGR01309">
    <property type="entry name" value="uL30_arch"/>
    <property type="match status" value="1"/>
</dbReference>
<evidence type="ECO:0000313" key="7">
    <source>
        <dbReference type="Proteomes" id="UP000608579"/>
    </source>
</evidence>
<sequence length="165" mass="18727">MRCGGWVEVPILVAVRLKGHVGLHPDVKKTLQLLNLKRTNYAVIIPDTPAVRGMLRKVAPYITWGTPNKQTLITLLKRMEIRGDGRLGDEALKGIGVKTVEELAEQIINTPSKLKELREKLGLRPYVRLHPPRKGFKHSIKRPYKDKGEWGDRGDAINELIRRMA</sequence>
<evidence type="ECO:0000259" key="5">
    <source>
        <dbReference type="Pfam" id="PF00327"/>
    </source>
</evidence>
<dbReference type="CDD" id="cd01657">
    <property type="entry name" value="Ribosomal_L7_archeal_euk"/>
    <property type="match status" value="1"/>
</dbReference>
<comment type="caution">
    <text evidence="6">The sequence shown here is derived from an EMBL/GenBank/DDBJ whole genome shotgun (WGS) entry which is preliminary data.</text>
</comment>
<evidence type="ECO:0000256" key="3">
    <source>
        <dbReference type="ARBA" id="ARBA00023274"/>
    </source>
</evidence>
<dbReference type="NCBIfam" id="NF004711">
    <property type="entry name" value="PRK06049.1"/>
    <property type="match status" value="1"/>
</dbReference>
<dbReference type="Gene3D" id="3.30.1390.20">
    <property type="entry name" value="Ribosomal protein L30, ferredoxin-like fold domain"/>
    <property type="match status" value="1"/>
</dbReference>
<dbReference type="GO" id="GO:0003723">
    <property type="term" value="F:RNA binding"/>
    <property type="evidence" value="ECO:0007669"/>
    <property type="project" value="TreeGrafter"/>
</dbReference>
<dbReference type="HAMAP" id="MF_01371_A">
    <property type="entry name" value="Ribosomal_uL30_A"/>
    <property type="match status" value="1"/>
</dbReference>
<proteinExistence type="inferred from homology"/>
<protein>
    <recommendedName>
        <fullName evidence="4">Large ribosomal subunit protein uL30</fullName>
    </recommendedName>
</protein>